<feature type="compositionally biased region" description="Basic and acidic residues" evidence="1">
    <location>
        <begin position="1118"/>
        <end position="1137"/>
    </location>
</feature>
<feature type="region of interest" description="Disordered" evidence="1">
    <location>
        <begin position="181"/>
        <end position="202"/>
    </location>
</feature>
<organism evidence="2 3">
    <name type="scientific">Adineta ricciae</name>
    <name type="common">Rotifer</name>
    <dbReference type="NCBI Taxonomy" id="249248"/>
    <lineage>
        <taxon>Eukaryota</taxon>
        <taxon>Metazoa</taxon>
        <taxon>Spiralia</taxon>
        <taxon>Gnathifera</taxon>
        <taxon>Rotifera</taxon>
        <taxon>Eurotatoria</taxon>
        <taxon>Bdelloidea</taxon>
        <taxon>Adinetida</taxon>
        <taxon>Adinetidae</taxon>
        <taxon>Adineta</taxon>
    </lineage>
</organism>
<dbReference type="PANTHER" id="PTHR46880:SF5">
    <property type="entry name" value="DUF4371 DOMAIN-CONTAINING PROTEIN"/>
    <property type="match status" value="1"/>
</dbReference>
<evidence type="ECO:0000313" key="2">
    <source>
        <dbReference type="EMBL" id="CAF1502451.1"/>
    </source>
</evidence>
<feature type="compositionally biased region" description="Acidic residues" evidence="1">
    <location>
        <begin position="193"/>
        <end position="202"/>
    </location>
</feature>
<dbReference type="EMBL" id="CAJNOJ010000642">
    <property type="protein sequence ID" value="CAF1502451.1"/>
    <property type="molecule type" value="Genomic_DNA"/>
</dbReference>
<dbReference type="InterPro" id="IPR012337">
    <property type="entry name" value="RNaseH-like_sf"/>
</dbReference>
<dbReference type="Proteomes" id="UP000663852">
    <property type="component" value="Unassembled WGS sequence"/>
</dbReference>
<evidence type="ECO:0000256" key="1">
    <source>
        <dbReference type="SAM" id="MobiDB-lite"/>
    </source>
</evidence>
<dbReference type="SUPFAM" id="SSF53098">
    <property type="entry name" value="Ribonuclease H-like"/>
    <property type="match status" value="1"/>
</dbReference>
<sequence length="1383" mass="158260">MASKTVYTTSCTIRCPSCSKSMMLKNWKDHCRQMHTMLSSMIDEKYNEMKRNVEKSRLTNATKTTTTDAITITDKPSPIPTNNLFSLKKFALTKTVDSNSQIIYSDNQANQLQSMELDIQNASINSTNPTTESSLTSSCLSPNIVDDDNFSYHELTDPCVSTPPVREILSCAQGFPDELPQDFSRVNQSNNESDSETISDDENLSENEVILTSLSMQNKEKITSARSLIEFKHIEGLKFITTQEITFVDAQLKRYPHVQWFTEDKQERVKPSRHWFTKNYPWLRAVFSGNRYGLLCIDCLEFARDETLIQRNNGAFVVRPYWKLKHKGLEGIKKHDISDLHRESRSRRMGADIVNLNGNIIGQLSCVNLENQTKKYLSALLQIFWLLVNEEIALAKFKSFIELIHKLECPAILEWFNLSNVKQRYWSHEATSEWLISISNYINHQQISSLKKTDFINLIIDETKDISVKQMICICLRYVEQDRGVIKEEIFKLEPIHDVSGEGIFRVVEEFINNLQKQVGKELIITAQTYDGAAAMRFQAQGHVRGRLSAWAIYVYCHSHLLNLSVKDSIEYSFYDSYDTIKSALVFLRDSPHRLQILINSQKVVDSSKKGQSIPKPSVTRWSYSYEIVKFACQHYSAIILTFSTISQSQTNGSSDGRRYASDLMNPVVAFQIFLLRDVLRPAMQFLRQIEKRGLCLDQFSLNVSAARESISQAMNNFDFINFRATLNSIKDFAPTFTLPSHSTRLRNMMHNDFDENELRKMGDCFINHILNSLDDRFDTAAKEIVQNLCVFSSPSSRSTEELLNNSLIQKYTSPANHKHKGVDGKTYERTDRPLLNFKSLKDDVYAFSKIVEGISTIPAILSQLAKFGSEQCPEWFRFYQILGTFAIGSNEAERTFSTLRRIKSWLRNRLSDSTIEILVKLSSLKMELTEDIINCIVQDFVRNPGRAKSRNITLFLKDDQFQGDGDDDPPLLSKVIGNHDSTGQLNVFILLKKKVNSELLIVSREDLPPTLRNGRLTLNQKIIIRDEQRNNIEGVIVYMHVDRDSCANARKEIMDTMTKQAQKSSGNSGSSRSTTPLTSQTVVRSTPLQKFSKKPSLPRVESVRKTTMLTSTTGNKHLIESRDKLADPVEHQERAETISNEARNGSREFSFSPNTDASEKQKSQPTISNTFDASISIDEDNENEFFIDKINQLNAQIHQLKLIVQQRDNEIKRLRSTTITLPTDQITRDFICHMGDKIRESTTEYKYSGNLSKDAQRLGINVMKLTEFLTSKTSISSIARNIFKEIVPVEKRNVSCWNELQDDVLCKEKMLIHFMKNYFGPLDVDEKKVHISIVGCLRNDRGKQKSVKQRVQAALNIDQTASYPNEIDFVDDDNQIDDVLDN</sequence>
<gene>
    <name evidence="2" type="ORF">EDS130_LOCUS42717</name>
</gene>
<dbReference type="OrthoDB" id="10041186at2759"/>
<feature type="compositionally biased region" description="Polar residues" evidence="1">
    <location>
        <begin position="1075"/>
        <end position="1090"/>
    </location>
</feature>
<dbReference type="PANTHER" id="PTHR46880">
    <property type="entry name" value="RAS-ASSOCIATING DOMAIN-CONTAINING PROTEIN"/>
    <property type="match status" value="1"/>
</dbReference>
<feature type="compositionally biased region" description="Polar residues" evidence="1">
    <location>
        <begin position="1106"/>
        <end position="1116"/>
    </location>
</feature>
<feature type="compositionally biased region" description="Polar residues" evidence="1">
    <location>
        <begin position="1138"/>
        <end position="1157"/>
    </location>
</feature>
<accession>A0A815T9U9</accession>
<comment type="caution">
    <text evidence="2">The sequence shown here is derived from an EMBL/GenBank/DDBJ whole genome shotgun (WGS) entry which is preliminary data.</text>
</comment>
<name>A0A815T9U9_ADIRI</name>
<proteinExistence type="predicted"/>
<protein>
    <submittedName>
        <fullName evidence="2">Uncharacterized protein</fullName>
    </submittedName>
</protein>
<reference evidence="2" key="1">
    <citation type="submission" date="2021-02" db="EMBL/GenBank/DDBJ databases">
        <authorList>
            <person name="Nowell W R."/>
        </authorList>
    </citation>
    <scope>NUCLEOTIDE SEQUENCE</scope>
</reference>
<feature type="compositionally biased region" description="Low complexity" evidence="1">
    <location>
        <begin position="1065"/>
        <end position="1074"/>
    </location>
</feature>
<evidence type="ECO:0000313" key="3">
    <source>
        <dbReference type="Proteomes" id="UP000663852"/>
    </source>
</evidence>
<feature type="region of interest" description="Disordered" evidence="1">
    <location>
        <begin position="1058"/>
        <end position="1169"/>
    </location>
</feature>